<sequence length="265" mass="29398">MRILMIGDIVGVPGREALSAYLSQIKKIYTPDVVIANGENAANNGRGIQRAIVQELFLAGVDCITLGNHAWGQQEIFDFIDEEAKLIRPANFPEDTPGKGYTVIQTPAGKMTVINVMGRTFMSSLLDCPFRTVDQILDKIPRSSAVLVDMHAETTSEKQALAWYLDGRVSAVVGTHTHVQTADERILPKGTAYMSDVGMVGPYDGMIGMDREAVIRRYLTQLPVRFEVAKGRVQFNAVFIELDKQTKKAKQVKRIRIDEENPLFG</sequence>
<evidence type="ECO:0000313" key="8">
    <source>
        <dbReference type="EMBL" id="TCS92596.1"/>
    </source>
</evidence>
<evidence type="ECO:0000256" key="4">
    <source>
        <dbReference type="ARBA" id="ARBA00023004"/>
    </source>
</evidence>
<dbReference type="PANTHER" id="PTHR36303">
    <property type="entry name" value="2',3'-CYCLIC-NUCLEOTIDE 2'-PHOSPHODIESTERASE"/>
    <property type="match status" value="1"/>
</dbReference>
<feature type="binding site" evidence="7">
    <location>
        <position position="68"/>
    </location>
    <ligand>
        <name>Fe cation</name>
        <dbReference type="ChEBI" id="CHEBI:24875"/>
        <label>2</label>
    </ligand>
</feature>
<evidence type="ECO:0000256" key="1">
    <source>
        <dbReference type="ARBA" id="ARBA00001965"/>
    </source>
</evidence>
<dbReference type="GO" id="GO:0046872">
    <property type="term" value="F:metal ion binding"/>
    <property type="evidence" value="ECO:0007669"/>
    <property type="project" value="UniProtKB-KW"/>
</dbReference>
<dbReference type="InterPro" id="IPR005235">
    <property type="entry name" value="YmdB-like"/>
</dbReference>
<reference evidence="8 9" key="1">
    <citation type="submission" date="2019-03" db="EMBL/GenBank/DDBJ databases">
        <title>Genomic Encyclopedia of Type Strains, Phase IV (KMG-IV): sequencing the most valuable type-strain genomes for metagenomic binning, comparative biology and taxonomic classification.</title>
        <authorList>
            <person name="Goeker M."/>
        </authorList>
    </citation>
    <scope>NUCLEOTIDE SEQUENCE [LARGE SCALE GENOMIC DNA]</scope>
    <source>
        <strain evidence="8 9">DSM 45707</strain>
    </source>
</reference>
<evidence type="ECO:0000256" key="5">
    <source>
        <dbReference type="ARBA" id="ARBA00061401"/>
    </source>
</evidence>
<evidence type="ECO:0008006" key="10">
    <source>
        <dbReference type="Google" id="ProtNLM"/>
    </source>
</evidence>
<keyword evidence="3" id="KW-0378">Hydrolase</keyword>
<evidence type="ECO:0000256" key="6">
    <source>
        <dbReference type="PIRSR" id="PIRSR004789-50"/>
    </source>
</evidence>
<feature type="binding site" evidence="7">
    <location>
        <position position="40"/>
    </location>
    <ligand>
        <name>Fe cation</name>
        <dbReference type="ChEBI" id="CHEBI:24875"/>
        <label>1</label>
    </ligand>
</feature>
<feature type="active site" description="Proton donor" evidence="6">
    <location>
        <position position="69"/>
    </location>
</feature>
<feature type="binding site" evidence="7">
    <location>
        <position position="39"/>
    </location>
    <ligand>
        <name>Fe cation</name>
        <dbReference type="ChEBI" id="CHEBI:24875"/>
        <label>1</label>
    </ligand>
</feature>
<dbReference type="RefSeq" id="WP_131926623.1">
    <property type="nucleotide sequence ID" value="NZ_SMAG01000011.1"/>
</dbReference>
<comment type="caution">
    <text evidence="8">The sequence shown here is derived from an EMBL/GenBank/DDBJ whole genome shotgun (WGS) entry which is preliminary data.</text>
</comment>
<protein>
    <recommendedName>
        <fullName evidence="10">Metallophosphoesterase</fullName>
    </recommendedName>
</protein>
<dbReference type="OrthoDB" id="9801109at2"/>
<dbReference type="NCBIfam" id="TIGR00282">
    <property type="entry name" value="TIGR00282 family metallophosphoesterase"/>
    <property type="match status" value="1"/>
</dbReference>
<name>A0A4R3L1X1_9BACL</name>
<accession>A0A4R3L1X1</accession>
<evidence type="ECO:0000256" key="7">
    <source>
        <dbReference type="PIRSR" id="PIRSR004789-51"/>
    </source>
</evidence>
<dbReference type="AlphaFoldDB" id="A0A4R3L1X1"/>
<dbReference type="PANTHER" id="PTHR36303:SF1">
    <property type="entry name" value="2',3'-CYCLIC-NUCLEOTIDE 2'-PHOSPHODIESTERASE"/>
    <property type="match status" value="1"/>
</dbReference>
<dbReference type="SUPFAM" id="SSF56300">
    <property type="entry name" value="Metallo-dependent phosphatases"/>
    <property type="match status" value="1"/>
</dbReference>
<feature type="binding site" evidence="7">
    <location>
        <position position="178"/>
    </location>
    <ligand>
        <name>Fe cation</name>
        <dbReference type="ChEBI" id="CHEBI:24875"/>
        <label>1</label>
    </ligand>
</feature>
<dbReference type="FunFam" id="3.60.21.10:FF:000016">
    <property type="entry name" value="Putative metallophosphoesterase"/>
    <property type="match status" value="1"/>
</dbReference>
<evidence type="ECO:0000313" key="9">
    <source>
        <dbReference type="Proteomes" id="UP000294937"/>
    </source>
</evidence>
<dbReference type="PIRSF" id="PIRSF004789">
    <property type="entry name" value="DR1281"/>
    <property type="match status" value="1"/>
</dbReference>
<gene>
    <name evidence="8" type="ORF">EDD58_11160</name>
</gene>
<evidence type="ECO:0000256" key="2">
    <source>
        <dbReference type="ARBA" id="ARBA00022723"/>
    </source>
</evidence>
<feature type="binding site" evidence="7">
    <location>
        <position position="176"/>
    </location>
    <ligand>
        <name>Fe cation</name>
        <dbReference type="ChEBI" id="CHEBI:24875"/>
        <label>2</label>
    </ligand>
</feature>
<proteinExistence type="inferred from homology"/>
<dbReference type="Gene3D" id="3.60.21.10">
    <property type="match status" value="1"/>
</dbReference>
<keyword evidence="9" id="KW-1185">Reference proteome</keyword>
<feature type="binding site" evidence="7">
    <location>
        <position position="8"/>
    </location>
    <ligand>
        <name>Fe cation</name>
        <dbReference type="ChEBI" id="CHEBI:24875"/>
        <label>1</label>
    </ligand>
</feature>
<dbReference type="EMBL" id="SMAG01000011">
    <property type="protein sequence ID" value="TCS92596.1"/>
    <property type="molecule type" value="Genomic_DNA"/>
</dbReference>
<organism evidence="8 9">
    <name type="scientific">Hazenella coriacea</name>
    <dbReference type="NCBI Taxonomy" id="1179467"/>
    <lineage>
        <taxon>Bacteria</taxon>
        <taxon>Bacillati</taxon>
        <taxon>Bacillota</taxon>
        <taxon>Bacilli</taxon>
        <taxon>Bacillales</taxon>
        <taxon>Thermoactinomycetaceae</taxon>
        <taxon>Hazenella</taxon>
    </lineage>
</organism>
<evidence type="ECO:0000256" key="3">
    <source>
        <dbReference type="ARBA" id="ARBA00022801"/>
    </source>
</evidence>
<dbReference type="Pfam" id="PF13277">
    <property type="entry name" value="YmdB"/>
    <property type="match status" value="1"/>
</dbReference>
<comment type="cofactor">
    <cofactor evidence="1">
        <name>Fe(3+)</name>
        <dbReference type="ChEBI" id="CHEBI:29034"/>
    </cofactor>
</comment>
<dbReference type="Proteomes" id="UP000294937">
    <property type="component" value="Unassembled WGS sequence"/>
</dbReference>
<comment type="similarity">
    <text evidence="5">Belongs to the YmdB-like family.</text>
</comment>
<feature type="binding site" evidence="7">
    <location>
        <position position="151"/>
    </location>
    <ligand>
        <name>Fe cation</name>
        <dbReference type="ChEBI" id="CHEBI:24875"/>
        <label>2</label>
    </ligand>
</feature>
<dbReference type="CDD" id="cd07382">
    <property type="entry name" value="MPP_DR1281"/>
    <property type="match status" value="1"/>
</dbReference>
<keyword evidence="2 7" id="KW-0479">Metal-binding</keyword>
<dbReference type="GO" id="GO:0004113">
    <property type="term" value="F:2',3'-cyclic-nucleotide 3'-phosphodiesterase activity"/>
    <property type="evidence" value="ECO:0007669"/>
    <property type="project" value="TreeGrafter"/>
</dbReference>
<dbReference type="InterPro" id="IPR029052">
    <property type="entry name" value="Metallo-depent_PP-like"/>
</dbReference>
<keyword evidence="4" id="KW-0408">Iron</keyword>
<feature type="binding site" evidence="7">
    <location>
        <position position="39"/>
    </location>
    <ligand>
        <name>Fe cation</name>
        <dbReference type="ChEBI" id="CHEBI:24875"/>
        <label>2</label>
    </ligand>
</feature>